<gene>
    <name evidence="2" type="ORF">F1189_18995</name>
</gene>
<proteinExistence type="predicted"/>
<dbReference type="GO" id="GO:0016020">
    <property type="term" value="C:membrane"/>
    <property type="evidence" value="ECO:0007669"/>
    <property type="project" value="InterPro"/>
</dbReference>
<evidence type="ECO:0000313" key="2">
    <source>
        <dbReference type="EMBL" id="KAA5610506.1"/>
    </source>
</evidence>
<comment type="caution">
    <text evidence="2">The sequence shown here is derived from an EMBL/GenBank/DDBJ whole genome shotgun (WGS) entry which is preliminary data.</text>
</comment>
<dbReference type="OrthoDB" id="9814445at2"/>
<dbReference type="InterPro" id="IPR003425">
    <property type="entry name" value="CCB3/YggT"/>
</dbReference>
<dbReference type="AlphaFoldDB" id="A0A5M6IQF5"/>
<keyword evidence="1" id="KW-1133">Transmembrane helix</keyword>
<reference evidence="2 3" key="1">
    <citation type="submission" date="2019-09" db="EMBL/GenBank/DDBJ databases">
        <title>Genome sequence of Rhodovastum atsumiense, a diverse member of the Acetobacteraceae family of non-sulfur purple photosynthetic bacteria.</title>
        <authorList>
            <person name="Meyer T."/>
            <person name="Kyndt J."/>
        </authorList>
    </citation>
    <scope>NUCLEOTIDE SEQUENCE [LARGE SCALE GENOMIC DNA]</scope>
    <source>
        <strain evidence="2 3">DSM 21279</strain>
    </source>
</reference>
<evidence type="ECO:0000256" key="1">
    <source>
        <dbReference type="SAM" id="Phobius"/>
    </source>
</evidence>
<organism evidence="2 3">
    <name type="scientific">Rhodovastum atsumiense</name>
    <dbReference type="NCBI Taxonomy" id="504468"/>
    <lineage>
        <taxon>Bacteria</taxon>
        <taxon>Pseudomonadati</taxon>
        <taxon>Pseudomonadota</taxon>
        <taxon>Alphaproteobacteria</taxon>
        <taxon>Acetobacterales</taxon>
        <taxon>Acetobacteraceae</taxon>
        <taxon>Rhodovastum</taxon>
    </lineage>
</organism>
<keyword evidence="3" id="KW-1185">Reference proteome</keyword>
<evidence type="ECO:0000313" key="3">
    <source>
        <dbReference type="Proteomes" id="UP000325255"/>
    </source>
</evidence>
<dbReference type="EMBL" id="VWPK01000032">
    <property type="protein sequence ID" value="KAA5610506.1"/>
    <property type="molecule type" value="Genomic_DNA"/>
</dbReference>
<accession>A0A5M6IQF5</accession>
<feature type="transmembrane region" description="Helical" evidence="1">
    <location>
        <begin position="14"/>
        <end position="34"/>
    </location>
</feature>
<name>A0A5M6IQF5_9PROT</name>
<dbReference type="Proteomes" id="UP000325255">
    <property type="component" value="Unassembled WGS sequence"/>
</dbReference>
<sequence length="104" mass="11805">MTILFQILQVLLDLYRWAVILAAVFSLLLAFNVLDSRNRLVWTIGDFLYRVTEPALRPIRNLLPSFGNIDISPIILIVLITVVQMILSRVYAAIVYGNISGLLF</sequence>
<feature type="transmembrane region" description="Helical" evidence="1">
    <location>
        <begin position="74"/>
        <end position="99"/>
    </location>
</feature>
<dbReference type="Pfam" id="PF02325">
    <property type="entry name" value="CCB3_YggT"/>
    <property type="match status" value="1"/>
</dbReference>
<keyword evidence="1" id="KW-0812">Transmembrane</keyword>
<keyword evidence="1" id="KW-0472">Membrane</keyword>
<protein>
    <submittedName>
        <fullName evidence="2">YggT family protein</fullName>
    </submittedName>
</protein>